<dbReference type="PROSITE" id="PS51318">
    <property type="entry name" value="TAT"/>
    <property type="match status" value="1"/>
</dbReference>
<dbReference type="RefSeq" id="WP_049995081.1">
    <property type="nucleotide sequence ID" value="NZ_CP031310.1"/>
</dbReference>
<accession>A0A4D6HCP5</accession>
<organism evidence="2 3">
    <name type="scientific">Halapricum salinum</name>
    <dbReference type="NCBI Taxonomy" id="1457250"/>
    <lineage>
        <taxon>Archaea</taxon>
        <taxon>Methanobacteriati</taxon>
        <taxon>Methanobacteriota</taxon>
        <taxon>Stenosarchaea group</taxon>
        <taxon>Halobacteria</taxon>
        <taxon>Halobacteriales</taxon>
        <taxon>Haloarculaceae</taxon>
        <taxon>Halapricum</taxon>
    </lineage>
</organism>
<feature type="region of interest" description="Disordered" evidence="1">
    <location>
        <begin position="43"/>
        <end position="65"/>
    </location>
</feature>
<dbReference type="InterPro" id="IPR013783">
    <property type="entry name" value="Ig-like_fold"/>
</dbReference>
<feature type="compositionally biased region" description="Acidic residues" evidence="1">
    <location>
        <begin position="48"/>
        <end position="57"/>
    </location>
</feature>
<dbReference type="OrthoDB" id="103676at2157"/>
<reference evidence="2 3" key="1">
    <citation type="journal article" date="2019" name="Nat. Commun.">
        <title>A new type of DNA phosphorothioation-based antiviral system in archaea.</title>
        <authorList>
            <person name="Xiong L."/>
            <person name="Liu S."/>
            <person name="Chen S."/>
            <person name="Xiao Y."/>
            <person name="Zhu B."/>
            <person name="Gao Y."/>
            <person name="Zhang Y."/>
            <person name="Chen B."/>
            <person name="Luo J."/>
            <person name="Deng Z."/>
            <person name="Chen X."/>
            <person name="Wang L."/>
            <person name="Chen S."/>
        </authorList>
    </citation>
    <scope>NUCLEOTIDE SEQUENCE [LARGE SCALE GENOMIC DNA]</scope>
    <source>
        <strain evidence="2 3">CBA1105</strain>
    </source>
</reference>
<name>A0A4D6HCP5_9EURY</name>
<dbReference type="Gene3D" id="2.60.40.10">
    <property type="entry name" value="Immunoglobulins"/>
    <property type="match status" value="1"/>
</dbReference>
<dbReference type="STRING" id="1457250.GCA_000755225_01168"/>
<protein>
    <recommendedName>
        <fullName evidence="4">PKD domain-containing protein</fullName>
    </recommendedName>
</protein>
<sequence length="153" mass="16316">MRESTPNRRSVLKAIGGALVAGLGIGTAATATASSDNGVVAVMNGSDETPDNNEEVDFYGGNSSSEHGEIVDYEWTFDSYDDSGDYTYTRTGQSVDHAFYYTADDVEERTATLTVTDSEGNTASVSHQLTVYKEEGTCVPYGCDDSFQVSSAD</sequence>
<evidence type="ECO:0000313" key="2">
    <source>
        <dbReference type="EMBL" id="QCC51311.1"/>
    </source>
</evidence>
<gene>
    <name evidence="2" type="ORF">DV733_08670</name>
</gene>
<evidence type="ECO:0000256" key="1">
    <source>
        <dbReference type="SAM" id="MobiDB-lite"/>
    </source>
</evidence>
<dbReference type="InterPro" id="IPR035986">
    <property type="entry name" value="PKD_dom_sf"/>
</dbReference>
<dbReference type="SUPFAM" id="SSF49299">
    <property type="entry name" value="PKD domain"/>
    <property type="match status" value="1"/>
</dbReference>
<dbReference type="KEGG" id="hsn:DV733_08670"/>
<dbReference type="GeneID" id="39847930"/>
<evidence type="ECO:0008006" key="4">
    <source>
        <dbReference type="Google" id="ProtNLM"/>
    </source>
</evidence>
<keyword evidence="3" id="KW-1185">Reference proteome</keyword>
<evidence type="ECO:0000313" key="3">
    <source>
        <dbReference type="Proteomes" id="UP000296706"/>
    </source>
</evidence>
<proteinExistence type="predicted"/>
<dbReference type="AlphaFoldDB" id="A0A4D6HCP5"/>
<dbReference type="EMBL" id="CP031310">
    <property type="protein sequence ID" value="QCC51311.1"/>
    <property type="molecule type" value="Genomic_DNA"/>
</dbReference>
<dbReference type="InterPro" id="IPR006311">
    <property type="entry name" value="TAT_signal"/>
</dbReference>
<dbReference type="Proteomes" id="UP000296706">
    <property type="component" value="Chromosome"/>
</dbReference>